<evidence type="ECO:0000256" key="2">
    <source>
        <dbReference type="ARBA" id="ARBA00022801"/>
    </source>
</evidence>
<accession>A0ABV8U134</accession>
<name>A0ABV8U134_9ACTN</name>
<protein>
    <submittedName>
        <fullName evidence="3">TatD family hydrolase</fullName>
        <ecNumber evidence="3">3.1.-.-</ecNumber>
    </submittedName>
</protein>
<sequence length="285" mass="31152">MFRTDPAPRPASLPVPVVDTHTHIDLVDAGFPADSAVIPSVDDPAVAKWLDEAASAGVEHVVQVGTDVASSTWAADLADSDRRVLAAVALHPNDAPLLGDIHGALNEIDHLAARERVAALGETGLDYFRTGPEGRSVQRLSFRAHIEMAKRRDKTLVIHDREAHDDCLAILDDEGAPDRVVFHCFSGDYVFAEECAKRGFFMSFAGNVTFKNAGELRKALTFVPSDHLLVETDAPFMAPVPVRGYRNEPALTAYTVSYIAEFLGKDLSKLCFQLDQNTRRAFGNW</sequence>
<dbReference type="InterPro" id="IPR032466">
    <property type="entry name" value="Metal_Hydrolase"/>
</dbReference>
<keyword evidence="1" id="KW-0479">Metal-binding</keyword>
<gene>
    <name evidence="3" type="ORF">ACFPET_13020</name>
</gene>
<dbReference type="Proteomes" id="UP001595823">
    <property type="component" value="Unassembled WGS sequence"/>
</dbReference>
<dbReference type="SUPFAM" id="SSF51556">
    <property type="entry name" value="Metallo-dependent hydrolases"/>
    <property type="match status" value="1"/>
</dbReference>
<dbReference type="InterPro" id="IPR015991">
    <property type="entry name" value="TatD/YcfH-like"/>
</dbReference>
<dbReference type="PANTHER" id="PTHR46124:SF2">
    <property type="entry name" value="D-AMINOACYL-TRNA DEACYLASE"/>
    <property type="match status" value="1"/>
</dbReference>
<dbReference type="PROSITE" id="PS01091">
    <property type="entry name" value="TATD_3"/>
    <property type="match status" value="1"/>
</dbReference>
<dbReference type="EMBL" id="JBHSDK010000015">
    <property type="protein sequence ID" value="MFC4336125.1"/>
    <property type="molecule type" value="Genomic_DNA"/>
</dbReference>
<dbReference type="InterPro" id="IPR001130">
    <property type="entry name" value="TatD-like"/>
</dbReference>
<dbReference type="PANTHER" id="PTHR46124">
    <property type="entry name" value="D-AMINOACYL-TRNA DEACYLASE"/>
    <property type="match status" value="1"/>
</dbReference>
<dbReference type="Pfam" id="PF01026">
    <property type="entry name" value="TatD_DNase"/>
    <property type="match status" value="1"/>
</dbReference>
<comment type="caution">
    <text evidence="3">The sequence shown here is derived from an EMBL/GenBank/DDBJ whole genome shotgun (WGS) entry which is preliminary data.</text>
</comment>
<keyword evidence="4" id="KW-1185">Reference proteome</keyword>
<evidence type="ECO:0000313" key="4">
    <source>
        <dbReference type="Proteomes" id="UP001595823"/>
    </source>
</evidence>
<evidence type="ECO:0000313" key="3">
    <source>
        <dbReference type="EMBL" id="MFC4336125.1"/>
    </source>
</evidence>
<dbReference type="RefSeq" id="WP_380621643.1">
    <property type="nucleotide sequence ID" value="NZ_JBHSDK010000015.1"/>
</dbReference>
<dbReference type="EC" id="3.1.-.-" evidence="3"/>
<dbReference type="NCBIfam" id="TIGR00010">
    <property type="entry name" value="YchF/TatD family DNA exonuclease"/>
    <property type="match status" value="1"/>
</dbReference>
<dbReference type="GO" id="GO:0016787">
    <property type="term" value="F:hydrolase activity"/>
    <property type="evidence" value="ECO:0007669"/>
    <property type="project" value="UniProtKB-KW"/>
</dbReference>
<dbReference type="PIRSF" id="PIRSF005902">
    <property type="entry name" value="DNase_TatD"/>
    <property type="match status" value="1"/>
</dbReference>
<proteinExistence type="predicted"/>
<dbReference type="Gene3D" id="3.20.20.140">
    <property type="entry name" value="Metal-dependent hydrolases"/>
    <property type="match status" value="1"/>
</dbReference>
<keyword evidence="2 3" id="KW-0378">Hydrolase</keyword>
<reference evidence="4" key="1">
    <citation type="journal article" date="2019" name="Int. J. Syst. Evol. Microbiol.">
        <title>The Global Catalogue of Microorganisms (GCM) 10K type strain sequencing project: providing services to taxonomists for standard genome sequencing and annotation.</title>
        <authorList>
            <consortium name="The Broad Institute Genomics Platform"/>
            <consortium name="The Broad Institute Genome Sequencing Center for Infectious Disease"/>
            <person name="Wu L."/>
            <person name="Ma J."/>
        </authorList>
    </citation>
    <scope>NUCLEOTIDE SEQUENCE [LARGE SCALE GENOMIC DNA]</scope>
    <source>
        <strain evidence="4">IBRC-M 10908</strain>
    </source>
</reference>
<dbReference type="InterPro" id="IPR018228">
    <property type="entry name" value="DNase_TatD-rel_CS"/>
</dbReference>
<evidence type="ECO:0000256" key="1">
    <source>
        <dbReference type="ARBA" id="ARBA00022723"/>
    </source>
</evidence>
<dbReference type="CDD" id="cd01310">
    <property type="entry name" value="TatD_DNAse"/>
    <property type="match status" value="1"/>
</dbReference>
<organism evidence="3 4">
    <name type="scientific">Salininema proteolyticum</name>
    <dbReference type="NCBI Taxonomy" id="1607685"/>
    <lineage>
        <taxon>Bacteria</taxon>
        <taxon>Bacillati</taxon>
        <taxon>Actinomycetota</taxon>
        <taxon>Actinomycetes</taxon>
        <taxon>Glycomycetales</taxon>
        <taxon>Glycomycetaceae</taxon>
        <taxon>Salininema</taxon>
    </lineage>
</organism>